<organism evidence="2 3">
    <name type="scientific">Somion occarium</name>
    <dbReference type="NCBI Taxonomy" id="3059160"/>
    <lineage>
        <taxon>Eukaryota</taxon>
        <taxon>Fungi</taxon>
        <taxon>Dikarya</taxon>
        <taxon>Basidiomycota</taxon>
        <taxon>Agaricomycotina</taxon>
        <taxon>Agaricomycetes</taxon>
        <taxon>Polyporales</taxon>
        <taxon>Cerrenaceae</taxon>
        <taxon>Somion</taxon>
    </lineage>
</organism>
<feature type="region of interest" description="Disordered" evidence="1">
    <location>
        <begin position="350"/>
        <end position="374"/>
    </location>
</feature>
<dbReference type="PANTHER" id="PTHR43591">
    <property type="entry name" value="METHYLTRANSFERASE"/>
    <property type="match status" value="1"/>
</dbReference>
<feature type="region of interest" description="Disordered" evidence="1">
    <location>
        <begin position="1"/>
        <end position="49"/>
    </location>
</feature>
<evidence type="ECO:0000313" key="3">
    <source>
        <dbReference type="Proteomes" id="UP001497453"/>
    </source>
</evidence>
<keyword evidence="3" id="KW-1185">Reference proteome</keyword>
<dbReference type="InterPro" id="IPR029063">
    <property type="entry name" value="SAM-dependent_MTases_sf"/>
</dbReference>
<accession>A0ABP1D9J8</accession>
<feature type="compositionally biased region" description="Low complexity" evidence="1">
    <location>
        <begin position="363"/>
        <end position="372"/>
    </location>
</feature>
<feature type="compositionally biased region" description="Polar residues" evidence="1">
    <location>
        <begin position="40"/>
        <end position="49"/>
    </location>
</feature>
<dbReference type="EMBL" id="OZ037946">
    <property type="protein sequence ID" value="CAL1703738.1"/>
    <property type="molecule type" value="Genomic_DNA"/>
</dbReference>
<dbReference type="SUPFAM" id="SSF53335">
    <property type="entry name" value="S-adenosyl-L-methionine-dependent methyltransferases"/>
    <property type="match status" value="1"/>
</dbReference>
<reference evidence="3" key="1">
    <citation type="submission" date="2024-04" db="EMBL/GenBank/DDBJ databases">
        <authorList>
            <person name="Shaw F."/>
            <person name="Minotto A."/>
        </authorList>
    </citation>
    <scope>NUCLEOTIDE SEQUENCE [LARGE SCALE GENOMIC DNA]</scope>
</reference>
<dbReference type="PANTHER" id="PTHR43591:SF105">
    <property type="entry name" value="METHYLTRANSFERASE DOMAIN-CONTAINING PROTEIN-RELATED"/>
    <property type="match status" value="1"/>
</dbReference>
<evidence type="ECO:0000256" key="1">
    <source>
        <dbReference type="SAM" id="MobiDB-lite"/>
    </source>
</evidence>
<dbReference type="CDD" id="cd02440">
    <property type="entry name" value="AdoMet_MTases"/>
    <property type="match status" value="1"/>
</dbReference>
<proteinExistence type="predicted"/>
<gene>
    <name evidence="2" type="ORF">GFSPODELE1_LOCUS4703</name>
</gene>
<feature type="compositionally biased region" description="Polar residues" evidence="1">
    <location>
        <begin position="16"/>
        <end position="31"/>
    </location>
</feature>
<name>A0ABP1D9J8_9APHY</name>
<protein>
    <recommendedName>
        <fullName evidence="4">Methyltransferase domain-containing protein</fullName>
    </recommendedName>
</protein>
<evidence type="ECO:0000313" key="2">
    <source>
        <dbReference type="EMBL" id="CAL1703738.1"/>
    </source>
</evidence>
<dbReference type="Gene3D" id="3.40.50.150">
    <property type="entry name" value="Vaccinia Virus protein VP39"/>
    <property type="match status" value="1"/>
</dbReference>
<dbReference type="Pfam" id="PF13489">
    <property type="entry name" value="Methyltransf_23"/>
    <property type="match status" value="1"/>
</dbReference>
<dbReference type="Proteomes" id="UP001497453">
    <property type="component" value="Chromosome 3"/>
</dbReference>
<sequence>MLWGLEHPPYPFKDSPMSSIVSPRSRQSTTAKKPRPIESSDPSFRYQNGSRLHNLNQEDAPYPLSYDREILDLWAIDHALIQKVKHGQLTLRDFKGEIPGRVLDLGTALGDWVIACAGKWPTSTFVGFDMVNIQIPLQYVEPSVANRIQWVNGNFLTSRLPFPDNEFDYVHMQGIGFAIPEPRVRLLFLYYPFSLTEFLHQWHDFLDEVNRVLKPNGTIEILQEDALFPILPKWFTRPLHADRSCALSPPPSGTNTPITSTFATPDDDPHDHALLEHLFNAVFESRFINPKPSSILPVYFSSTFRHVKSPPLLQFPMPPIAPLMPLPGQQLPPPAVSDAITSDPTDPCCFFMPTPPSPTAHDSSSSTTKSSTVLSDFNFSRPPSSLGAPSSRTSVSSIAPTVLQRIPSTTSVHSIAPSSSRQPKHPSLALLSPMAESSIIGGEASVVELFPIPEFEKLEDKVLYMQLYRAAGLVFATKEAMWDELAKLVEKEDALLKLYGWRDEDFPNLQLNRKRFETLYQRYKDDMHVRLSLWHSLTKTGWTFPRREPLTGPELAEEERLRQMILESRRDACAQDFDAPSRTIRLLIGVKG</sequence>
<evidence type="ECO:0008006" key="4">
    <source>
        <dbReference type="Google" id="ProtNLM"/>
    </source>
</evidence>